<organism evidence="1 2">
    <name type="scientific">Fusarium torulosum</name>
    <dbReference type="NCBI Taxonomy" id="33205"/>
    <lineage>
        <taxon>Eukaryota</taxon>
        <taxon>Fungi</taxon>
        <taxon>Dikarya</taxon>
        <taxon>Ascomycota</taxon>
        <taxon>Pezizomycotina</taxon>
        <taxon>Sordariomycetes</taxon>
        <taxon>Hypocreomycetidae</taxon>
        <taxon>Hypocreales</taxon>
        <taxon>Nectriaceae</taxon>
        <taxon>Fusarium</taxon>
    </lineage>
</organism>
<evidence type="ECO:0000313" key="1">
    <source>
        <dbReference type="EMBL" id="SPJ72375.1"/>
    </source>
</evidence>
<reference evidence="1" key="1">
    <citation type="submission" date="2018-03" db="EMBL/GenBank/DDBJ databases">
        <authorList>
            <person name="Guldener U."/>
        </authorList>
    </citation>
    <scope>NUCLEOTIDE SEQUENCE</scope>
</reference>
<name>A0AAE8SE13_9HYPO</name>
<protein>
    <submittedName>
        <fullName evidence="1">Uncharacterized protein</fullName>
    </submittedName>
</protein>
<evidence type="ECO:0000313" key="2">
    <source>
        <dbReference type="Proteomes" id="UP001187734"/>
    </source>
</evidence>
<proteinExistence type="predicted"/>
<sequence>MALFESTCISPSITSENALLFYQEHGIYYQENPTIGSLAESLGSRALSRDGMSEFLKLAGKDERAYKIIEPFLTGSLRFWFALGPDPGKFYASTIDPGQDDIIVIYMWHPGTNLEFSHKSHIGVNKGAASSNGLVHIPYSYLKHVKKLEEYPVGLEKGGVLIVHPRLAFMVSEGLATGYVFKSSQDNS</sequence>
<dbReference type="AlphaFoldDB" id="A0AAE8SE13"/>
<keyword evidence="2" id="KW-1185">Reference proteome</keyword>
<dbReference type="Proteomes" id="UP001187734">
    <property type="component" value="Unassembled WGS sequence"/>
</dbReference>
<comment type="caution">
    <text evidence="1">The sequence shown here is derived from an EMBL/GenBank/DDBJ whole genome shotgun (WGS) entry which is preliminary data.</text>
</comment>
<accession>A0AAE8SE13</accession>
<gene>
    <name evidence="1" type="ORF">FTOL_02103</name>
</gene>
<dbReference type="EMBL" id="ONZP01000058">
    <property type="protein sequence ID" value="SPJ72375.1"/>
    <property type="molecule type" value="Genomic_DNA"/>
</dbReference>